<dbReference type="Proteomes" id="UP000822688">
    <property type="component" value="Chromosome 2"/>
</dbReference>
<comment type="caution">
    <text evidence="1">The sequence shown here is derived from an EMBL/GenBank/DDBJ whole genome shotgun (WGS) entry which is preliminary data.</text>
</comment>
<name>A0A8T0ITL3_CERPU</name>
<evidence type="ECO:0000313" key="1">
    <source>
        <dbReference type="EMBL" id="KAG0585713.1"/>
    </source>
</evidence>
<keyword evidence="2" id="KW-1185">Reference proteome</keyword>
<accession>A0A8T0ITL3</accession>
<proteinExistence type="predicted"/>
<reference evidence="1" key="1">
    <citation type="submission" date="2020-06" db="EMBL/GenBank/DDBJ databases">
        <title>WGS assembly of Ceratodon purpureus strain R40.</title>
        <authorList>
            <person name="Carey S.B."/>
            <person name="Jenkins J."/>
            <person name="Shu S."/>
            <person name="Lovell J.T."/>
            <person name="Sreedasyam A."/>
            <person name="Maumus F."/>
            <person name="Tiley G.P."/>
            <person name="Fernandez-Pozo N."/>
            <person name="Barry K."/>
            <person name="Chen C."/>
            <person name="Wang M."/>
            <person name="Lipzen A."/>
            <person name="Daum C."/>
            <person name="Saski C.A."/>
            <person name="Payton A.C."/>
            <person name="Mcbreen J.C."/>
            <person name="Conrad R.E."/>
            <person name="Kollar L.M."/>
            <person name="Olsson S."/>
            <person name="Huttunen S."/>
            <person name="Landis J.B."/>
            <person name="Wickett N.J."/>
            <person name="Johnson M.G."/>
            <person name="Rensing S.A."/>
            <person name="Grimwood J."/>
            <person name="Schmutz J."/>
            <person name="Mcdaniel S.F."/>
        </authorList>
    </citation>
    <scope>NUCLEOTIDE SEQUENCE</scope>
    <source>
        <strain evidence="1">R40</strain>
    </source>
</reference>
<protein>
    <submittedName>
        <fullName evidence="1">Uncharacterized protein</fullName>
    </submittedName>
</protein>
<dbReference type="AlphaFoldDB" id="A0A8T0ITL3"/>
<sequence length="103" mass="12131">MVSVWFRACVNNARYSSINSEWGRQRFLRRILWQNLAAKLATERLSGSFGSTVFSIVGCLQTHSTLFQKWMHSSVGPLQRCFWVLYRRRDVLYTLSDSYDSVW</sequence>
<dbReference type="EMBL" id="CM026422">
    <property type="protein sequence ID" value="KAG0585713.1"/>
    <property type="molecule type" value="Genomic_DNA"/>
</dbReference>
<organism evidence="1 2">
    <name type="scientific">Ceratodon purpureus</name>
    <name type="common">Fire moss</name>
    <name type="synonym">Dicranum purpureum</name>
    <dbReference type="NCBI Taxonomy" id="3225"/>
    <lineage>
        <taxon>Eukaryota</taxon>
        <taxon>Viridiplantae</taxon>
        <taxon>Streptophyta</taxon>
        <taxon>Embryophyta</taxon>
        <taxon>Bryophyta</taxon>
        <taxon>Bryophytina</taxon>
        <taxon>Bryopsida</taxon>
        <taxon>Dicranidae</taxon>
        <taxon>Pseudoditrichales</taxon>
        <taxon>Ditrichaceae</taxon>
        <taxon>Ceratodon</taxon>
    </lineage>
</organism>
<gene>
    <name evidence="1" type="ORF">KC19_2G032100</name>
</gene>
<evidence type="ECO:0000313" key="2">
    <source>
        <dbReference type="Proteomes" id="UP000822688"/>
    </source>
</evidence>